<name>A0A0R3C9P7_9BRAD</name>
<dbReference type="EMBL" id="LJYF01000029">
    <property type="protein sequence ID" value="KRP94279.1"/>
    <property type="molecule type" value="Genomic_DNA"/>
</dbReference>
<accession>A0A0R3C9P7</accession>
<dbReference type="STRING" id="108015.GA0061099_1003139"/>
<feature type="transmembrane region" description="Helical" evidence="1">
    <location>
        <begin position="58"/>
        <end position="74"/>
    </location>
</feature>
<gene>
    <name evidence="2" type="ORF">AOQ72_24015</name>
</gene>
<keyword evidence="1" id="KW-1133">Transmembrane helix</keyword>
<reference evidence="2 3" key="1">
    <citation type="submission" date="2015-09" db="EMBL/GenBank/DDBJ databases">
        <title>Draft Genome Sequence of the Strain BR 3267 (Bradyrhizobium yuanmingense) recommended as inoculant for cowpea in Brazil.</title>
        <authorList>
            <person name="Simoes-Araujo J.L."/>
            <person name="Zilli J.E."/>
        </authorList>
    </citation>
    <scope>NUCLEOTIDE SEQUENCE [LARGE SCALE GENOMIC DNA]</scope>
    <source>
        <strain evidence="2 3">BR3267</strain>
    </source>
</reference>
<keyword evidence="1" id="KW-0472">Membrane</keyword>
<evidence type="ECO:0000313" key="2">
    <source>
        <dbReference type="EMBL" id="KRP94279.1"/>
    </source>
</evidence>
<organism evidence="2 3">
    <name type="scientific">Bradyrhizobium yuanmingense</name>
    <dbReference type="NCBI Taxonomy" id="108015"/>
    <lineage>
        <taxon>Bacteria</taxon>
        <taxon>Pseudomonadati</taxon>
        <taxon>Pseudomonadota</taxon>
        <taxon>Alphaproteobacteria</taxon>
        <taxon>Hyphomicrobiales</taxon>
        <taxon>Nitrobacteraceae</taxon>
        <taxon>Bradyrhizobium</taxon>
    </lineage>
</organism>
<sequence>MPKWLVVLVALLAATACVPQVRHSVINWLKTHPALIGPALTVAGILAVLYLFIDPTTVLFLAVVAVVSALAAFFDPRTYSSR</sequence>
<proteinExistence type="predicted"/>
<evidence type="ECO:0000313" key="3">
    <source>
        <dbReference type="Proteomes" id="UP000051380"/>
    </source>
</evidence>
<feature type="transmembrane region" description="Helical" evidence="1">
    <location>
        <begin position="34"/>
        <end position="53"/>
    </location>
</feature>
<comment type="caution">
    <text evidence="2">The sequence shown here is derived from an EMBL/GenBank/DDBJ whole genome shotgun (WGS) entry which is preliminary data.</text>
</comment>
<evidence type="ECO:0000256" key="1">
    <source>
        <dbReference type="SAM" id="Phobius"/>
    </source>
</evidence>
<dbReference type="AlphaFoldDB" id="A0A0R3C9P7"/>
<protein>
    <submittedName>
        <fullName evidence="2">Uncharacterized protein</fullName>
    </submittedName>
</protein>
<dbReference type="Proteomes" id="UP000051380">
    <property type="component" value="Unassembled WGS sequence"/>
</dbReference>
<keyword evidence="1" id="KW-0812">Transmembrane</keyword>
<dbReference type="PROSITE" id="PS51257">
    <property type="entry name" value="PROKAR_LIPOPROTEIN"/>
    <property type="match status" value="1"/>
</dbReference>